<feature type="compositionally biased region" description="Polar residues" evidence="1">
    <location>
        <begin position="69"/>
        <end position="78"/>
    </location>
</feature>
<dbReference type="AlphaFoldDB" id="A0A6J5U2P1"/>
<accession>A0A6J5U2P1</accession>
<feature type="region of interest" description="Disordered" evidence="1">
    <location>
        <begin position="1"/>
        <end position="30"/>
    </location>
</feature>
<feature type="compositionally biased region" description="Polar residues" evidence="1">
    <location>
        <begin position="20"/>
        <end position="30"/>
    </location>
</feature>
<sequence>MSSSSNNNYTGQDQPVAAYPNSSALESSSAQINEKLHNQLVKSVKESVADFKLKLKAQSSEQPKPYTRRPTTPAGQSTAVRFKLPEAFDWDNLDVAKRERERERERREREREREKVSTVLVPPEANQNPNTQTERKFSFSQRLGGWSIVRTRRENGRNSDMCYRHEGAKWTFRSIREVVRYIMYEEDPAKKKGKEEEQGEDGSESKRSRKTNLNHYNDSGVKKSPPSNMEMGGPGHGMNNITTHDVPMIDDQELWANAPFTTDDGPTVADGQTIWDDLYLLLKCPPSP</sequence>
<evidence type="ECO:0000313" key="3">
    <source>
        <dbReference type="Proteomes" id="UP000507222"/>
    </source>
</evidence>
<dbReference type="Proteomes" id="UP000507222">
    <property type="component" value="Unassembled WGS sequence"/>
</dbReference>
<proteinExistence type="predicted"/>
<feature type="compositionally biased region" description="Polar residues" evidence="1">
    <location>
        <begin position="1"/>
        <end position="13"/>
    </location>
</feature>
<dbReference type="EMBL" id="CAEKDK010000002">
    <property type="protein sequence ID" value="CAB4270419.1"/>
    <property type="molecule type" value="Genomic_DNA"/>
</dbReference>
<evidence type="ECO:0000313" key="2">
    <source>
        <dbReference type="EMBL" id="CAB4270419.1"/>
    </source>
</evidence>
<gene>
    <name evidence="2" type="ORF">CURHAP_LOCUS16528</name>
</gene>
<evidence type="ECO:0008006" key="4">
    <source>
        <dbReference type="Google" id="ProtNLM"/>
    </source>
</evidence>
<feature type="compositionally biased region" description="Basic and acidic residues" evidence="1">
    <location>
        <begin position="98"/>
        <end position="116"/>
    </location>
</feature>
<reference evidence="2 3" key="1">
    <citation type="submission" date="2020-05" db="EMBL/GenBank/DDBJ databases">
        <authorList>
            <person name="Campoy J."/>
            <person name="Schneeberger K."/>
            <person name="Spophaly S."/>
        </authorList>
    </citation>
    <scope>NUCLEOTIDE SEQUENCE [LARGE SCALE GENOMIC DNA]</scope>
    <source>
        <strain evidence="2">PruArmRojPasFocal</strain>
    </source>
</reference>
<feature type="region of interest" description="Disordered" evidence="1">
    <location>
        <begin position="55"/>
        <end position="78"/>
    </location>
</feature>
<organism evidence="2 3">
    <name type="scientific">Prunus armeniaca</name>
    <name type="common">Apricot</name>
    <name type="synonym">Armeniaca vulgaris</name>
    <dbReference type="NCBI Taxonomy" id="36596"/>
    <lineage>
        <taxon>Eukaryota</taxon>
        <taxon>Viridiplantae</taxon>
        <taxon>Streptophyta</taxon>
        <taxon>Embryophyta</taxon>
        <taxon>Tracheophyta</taxon>
        <taxon>Spermatophyta</taxon>
        <taxon>Magnoliopsida</taxon>
        <taxon>eudicotyledons</taxon>
        <taxon>Gunneridae</taxon>
        <taxon>Pentapetalae</taxon>
        <taxon>rosids</taxon>
        <taxon>fabids</taxon>
        <taxon>Rosales</taxon>
        <taxon>Rosaceae</taxon>
        <taxon>Amygdaloideae</taxon>
        <taxon>Amygdaleae</taxon>
        <taxon>Prunus</taxon>
    </lineage>
</organism>
<evidence type="ECO:0000256" key="1">
    <source>
        <dbReference type="SAM" id="MobiDB-lite"/>
    </source>
</evidence>
<feature type="region of interest" description="Disordered" evidence="1">
    <location>
        <begin position="98"/>
        <end position="117"/>
    </location>
</feature>
<feature type="region of interest" description="Disordered" evidence="1">
    <location>
        <begin position="189"/>
        <end position="233"/>
    </location>
</feature>
<protein>
    <recommendedName>
        <fullName evidence="4">MBD domain-containing protein</fullName>
    </recommendedName>
</protein>
<name>A0A6J5U2P1_PRUAR</name>